<dbReference type="EMBL" id="JBHUFW010000004">
    <property type="protein sequence ID" value="MFD1862048.1"/>
    <property type="molecule type" value="Genomic_DNA"/>
</dbReference>
<reference evidence="4" key="1">
    <citation type="journal article" date="2019" name="Int. J. Syst. Evol. Microbiol.">
        <title>The Global Catalogue of Microorganisms (GCM) 10K type strain sequencing project: providing services to taxonomists for standard genome sequencing and annotation.</title>
        <authorList>
            <consortium name="The Broad Institute Genomics Platform"/>
            <consortium name="The Broad Institute Genome Sequencing Center for Infectious Disease"/>
            <person name="Wu L."/>
            <person name="Ma J."/>
        </authorList>
    </citation>
    <scope>NUCLEOTIDE SEQUENCE [LARGE SCALE GENOMIC DNA]</scope>
    <source>
        <strain evidence="4">CGMCC 1.15475</strain>
    </source>
</reference>
<keyword evidence="1" id="KW-0472">Membrane</keyword>
<feature type="chain" id="PRO_5045379547" evidence="2">
    <location>
        <begin position="24"/>
        <end position="95"/>
    </location>
</feature>
<evidence type="ECO:0000256" key="2">
    <source>
        <dbReference type="SAM" id="SignalP"/>
    </source>
</evidence>
<dbReference type="RefSeq" id="WP_204890900.1">
    <property type="nucleotide sequence ID" value="NZ_JBHUFW010000004.1"/>
</dbReference>
<keyword evidence="2" id="KW-0732">Signal</keyword>
<proteinExistence type="predicted"/>
<gene>
    <name evidence="3" type="ORF">ACFSDB_03860</name>
</gene>
<keyword evidence="1" id="KW-0812">Transmembrane</keyword>
<keyword evidence="1" id="KW-1133">Transmembrane helix</keyword>
<dbReference type="Proteomes" id="UP001597273">
    <property type="component" value="Unassembled WGS sequence"/>
</dbReference>
<name>A0ABW4QEY2_9BACL</name>
<comment type="caution">
    <text evidence="3">The sequence shown here is derived from an EMBL/GenBank/DDBJ whole genome shotgun (WGS) entry which is preliminary data.</text>
</comment>
<keyword evidence="4" id="KW-1185">Reference proteome</keyword>
<sequence length="95" mass="10114">MKPAYQWIAASVLLVLAALSASKGTDLRALGTDVDGAGIGVYFLSFEINDRVAEMSIPAYAIGFFIASGVLAMTAIGLMITTQWKSKKRNKSKNA</sequence>
<evidence type="ECO:0000313" key="3">
    <source>
        <dbReference type="EMBL" id="MFD1862048.1"/>
    </source>
</evidence>
<evidence type="ECO:0000313" key="4">
    <source>
        <dbReference type="Proteomes" id="UP001597273"/>
    </source>
</evidence>
<feature type="transmembrane region" description="Helical" evidence="1">
    <location>
        <begin position="59"/>
        <end position="81"/>
    </location>
</feature>
<feature type="signal peptide" evidence="2">
    <location>
        <begin position="1"/>
        <end position="23"/>
    </location>
</feature>
<protein>
    <submittedName>
        <fullName evidence="3">Uncharacterized protein</fullName>
    </submittedName>
</protein>
<evidence type="ECO:0000256" key="1">
    <source>
        <dbReference type="SAM" id="Phobius"/>
    </source>
</evidence>
<organism evidence="3 4">
    <name type="scientific">Planococcus chinensis</name>
    <dbReference type="NCBI Taxonomy" id="272917"/>
    <lineage>
        <taxon>Bacteria</taxon>
        <taxon>Bacillati</taxon>
        <taxon>Bacillota</taxon>
        <taxon>Bacilli</taxon>
        <taxon>Bacillales</taxon>
        <taxon>Caryophanaceae</taxon>
        <taxon>Planococcus</taxon>
    </lineage>
</organism>
<accession>A0ABW4QEY2</accession>